<keyword evidence="2" id="KW-1185">Reference proteome</keyword>
<organism evidence="2 3">
    <name type="scientific">Abrus precatorius</name>
    <name type="common">Indian licorice</name>
    <name type="synonym">Glycine abrus</name>
    <dbReference type="NCBI Taxonomy" id="3816"/>
    <lineage>
        <taxon>Eukaryota</taxon>
        <taxon>Viridiplantae</taxon>
        <taxon>Streptophyta</taxon>
        <taxon>Embryophyta</taxon>
        <taxon>Tracheophyta</taxon>
        <taxon>Spermatophyta</taxon>
        <taxon>Magnoliopsida</taxon>
        <taxon>eudicotyledons</taxon>
        <taxon>Gunneridae</taxon>
        <taxon>Pentapetalae</taxon>
        <taxon>rosids</taxon>
        <taxon>fabids</taxon>
        <taxon>Fabales</taxon>
        <taxon>Fabaceae</taxon>
        <taxon>Papilionoideae</taxon>
        <taxon>50 kb inversion clade</taxon>
        <taxon>NPAAA clade</taxon>
        <taxon>indigoferoid/millettioid clade</taxon>
        <taxon>Abreae</taxon>
        <taxon>Abrus</taxon>
    </lineage>
</organism>
<evidence type="ECO:0000313" key="2">
    <source>
        <dbReference type="Proteomes" id="UP000694853"/>
    </source>
</evidence>
<feature type="region of interest" description="Disordered" evidence="1">
    <location>
        <begin position="110"/>
        <end position="142"/>
    </location>
</feature>
<name>A0A8B8MB71_ABRPR</name>
<dbReference type="PANTHER" id="PTHR33384">
    <property type="entry name" value="EXPRESSED PROTEIN"/>
    <property type="match status" value="1"/>
</dbReference>
<dbReference type="PANTHER" id="PTHR33384:SF52">
    <property type="entry name" value="DUF3741 DOMAIN-CONTAINING PROTEIN"/>
    <property type="match status" value="1"/>
</dbReference>
<dbReference type="GeneID" id="113871436"/>
<protein>
    <submittedName>
        <fullName evidence="3">Uncharacterized protein LOC113871436</fullName>
    </submittedName>
</protein>
<dbReference type="AlphaFoldDB" id="A0A8B8MB71"/>
<proteinExistence type="predicted"/>
<evidence type="ECO:0000256" key="1">
    <source>
        <dbReference type="SAM" id="MobiDB-lite"/>
    </source>
</evidence>
<dbReference type="OrthoDB" id="902328at2759"/>
<evidence type="ECO:0000313" key="3">
    <source>
        <dbReference type="RefSeq" id="XP_027364334.1"/>
    </source>
</evidence>
<dbReference type="KEGG" id="aprc:113871436"/>
<sequence length="176" mass="19107">MNNGYNVEHNALATLEEMRGPPTSSVVCPQPRRVVVSPNMPTRPFTWIFCQQGEEPNSNAGLELLDIISNISYSYYEQHNTNQEASSPPFFLGSPPVRTSNPLIQDAQFGHEKHTPQSRSPISSPPSLSSPSSASSQGLFSPSSSLRKGGCVRMKFGIKSTAVRVVGFDCHVPAFG</sequence>
<reference evidence="3" key="2">
    <citation type="submission" date="2025-08" db="UniProtKB">
        <authorList>
            <consortium name="RefSeq"/>
        </authorList>
    </citation>
    <scope>IDENTIFICATION</scope>
    <source>
        <tissue evidence="3">Young leaves</tissue>
    </source>
</reference>
<reference evidence="2" key="1">
    <citation type="journal article" date="2019" name="Toxins">
        <title>Detection of Abrin-Like and Prepropulchellin-Like Toxin Genes and Transcripts Using Whole Genome Sequencing and Full-Length Transcript Sequencing of Abrus precatorius.</title>
        <authorList>
            <person name="Hovde B.T."/>
            <person name="Daligault H.E."/>
            <person name="Hanschen E.R."/>
            <person name="Kunde Y.A."/>
            <person name="Johnson M.B."/>
            <person name="Starkenburg S.R."/>
            <person name="Johnson S.L."/>
        </authorList>
    </citation>
    <scope>NUCLEOTIDE SEQUENCE [LARGE SCALE GENOMIC DNA]</scope>
</reference>
<accession>A0A8B8MB71</accession>
<feature type="compositionally biased region" description="Low complexity" evidence="1">
    <location>
        <begin position="118"/>
        <end position="142"/>
    </location>
</feature>
<gene>
    <name evidence="3" type="primary">LOC113871436</name>
</gene>
<dbReference type="Proteomes" id="UP000694853">
    <property type="component" value="Unplaced"/>
</dbReference>
<dbReference type="RefSeq" id="XP_027364334.1">
    <property type="nucleotide sequence ID" value="XM_027508533.1"/>
</dbReference>